<dbReference type="EMBL" id="ML737127">
    <property type="protein sequence ID" value="KAE8343887.1"/>
    <property type="molecule type" value="Genomic_DNA"/>
</dbReference>
<organism evidence="2">
    <name type="scientific">Aspergillus arachidicola</name>
    <dbReference type="NCBI Taxonomy" id="656916"/>
    <lineage>
        <taxon>Eukaryota</taxon>
        <taxon>Fungi</taxon>
        <taxon>Dikarya</taxon>
        <taxon>Ascomycota</taxon>
        <taxon>Pezizomycotina</taxon>
        <taxon>Eurotiomycetes</taxon>
        <taxon>Eurotiomycetidae</taxon>
        <taxon>Eurotiales</taxon>
        <taxon>Aspergillaceae</taxon>
        <taxon>Aspergillus</taxon>
        <taxon>Aspergillus subgen. Circumdati</taxon>
    </lineage>
</organism>
<protein>
    <submittedName>
        <fullName evidence="2">Uncharacterized protein</fullName>
    </submittedName>
</protein>
<feature type="compositionally biased region" description="Basic and acidic residues" evidence="1">
    <location>
        <begin position="28"/>
        <end position="42"/>
    </location>
</feature>
<accession>A0A5N6YEH5</accession>
<dbReference type="AlphaFoldDB" id="A0A5N6YEH5"/>
<name>A0A5N6YEH5_9EURO</name>
<gene>
    <name evidence="2" type="ORF">BDV24DRAFT_161190</name>
</gene>
<evidence type="ECO:0000256" key="1">
    <source>
        <dbReference type="SAM" id="MobiDB-lite"/>
    </source>
</evidence>
<proteinExistence type="predicted"/>
<sequence>MGYDYHPITSDRRKYDTIIQSKPNFASLDDHPPLRSHESRTSLRNDQVVPVSHRLYGQLERIYPSASWKLKIVFTMQPSALSVSDSCFFDYCGITENTSASNQSIWHVRPPHIAYELPTWFVSLLDDHSLALVPGSPFVTSTRPRVDAILHHTLALAKIMVEKNADMYSYPPFNLDNISESLMAVSWAYEQHICLPDTFQSEGKILECVADYIFWYGEAYNLETNLIVIRAEKPVDKYQYLSVLAAMSLVQHNRSKTGNGAQETYGIITDGFEWVFLYLDSKNQYSSLSLNWINDQPKAIVSQLYKILNKGVTLKLLRGFESRWIPSTLNQPKFTLNNTDSDINTELDHDTDSDFYSDLDSETEDTTPVFTTVKMDWLNRLEKKVKSLTTRVKDDKLQREVDEAFTAARRESQETKAIVVPSLAVTEIPAQDVERTFDLKRNTNPGQIWQLRPEERRAIPDYLRAILADYDLALGDCPQNEAFIRARVDAILLTTLARKKRQEFGQYGQDKDKGKRASVASVESFKSLHWQFERQMKLQWPYENKTRIISGKTDYSLWYGDPKRPESNLVIVETKKRGLDGKYQCMTYMGMLYHIRKQAGRQNTDIYGIATDSFEWTFIQLNREGKISTRSYHWIEGEGPEIISHIHKIMDHAAILSPVPSQGPSRRPTK</sequence>
<dbReference type="OrthoDB" id="4482874at2759"/>
<reference evidence="2" key="1">
    <citation type="submission" date="2019-04" db="EMBL/GenBank/DDBJ databases">
        <title>Friends and foes A comparative genomics study of 23 Aspergillus species from section Flavi.</title>
        <authorList>
            <consortium name="DOE Joint Genome Institute"/>
            <person name="Kjaerbolling I."/>
            <person name="Vesth T."/>
            <person name="Frisvad J.C."/>
            <person name="Nybo J.L."/>
            <person name="Theobald S."/>
            <person name="Kildgaard S."/>
            <person name="Isbrandt T."/>
            <person name="Kuo A."/>
            <person name="Sato A."/>
            <person name="Lyhne E.K."/>
            <person name="Kogle M.E."/>
            <person name="Wiebenga A."/>
            <person name="Kun R.S."/>
            <person name="Lubbers R.J."/>
            <person name="Makela M.R."/>
            <person name="Barry K."/>
            <person name="Chovatia M."/>
            <person name="Clum A."/>
            <person name="Daum C."/>
            <person name="Haridas S."/>
            <person name="He G."/>
            <person name="LaButti K."/>
            <person name="Lipzen A."/>
            <person name="Mondo S."/>
            <person name="Riley R."/>
            <person name="Salamov A."/>
            <person name="Simmons B.A."/>
            <person name="Magnuson J.K."/>
            <person name="Henrissat B."/>
            <person name="Mortensen U.H."/>
            <person name="Larsen T.O."/>
            <person name="Devries R.P."/>
            <person name="Grigoriev I.V."/>
            <person name="Machida M."/>
            <person name="Baker S.E."/>
            <person name="Andersen M.R."/>
        </authorList>
    </citation>
    <scope>NUCLEOTIDE SEQUENCE</scope>
    <source>
        <strain evidence="2">CBS 117612</strain>
    </source>
</reference>
<dbReference type="Proteomes" id="UP000325558">
    <property type="component" value="Unassembled WGS sequence"/>
</dbReference>
<evidence type="ECO:0000313" key="2">
    <source>
        <dbReference type="EMBL" id="KAE8343887.1"/>
    </source>
</evidence>
<feature type="region of interest" description="Disordered" evidence="1">
    <location>
        <begin position="23"/>
        <end position="42"/>
    </location>
</feature>